<keyword evidence="3" id="KW-1185">Reference proteome</keyword>
<evidence type="ECO:0008006" key="4">
    <source>
        <dbReference type="Google" id="ProtNLM"/>
    </source>
</evidence>
<evidence type="ECO:0000313" key="2">
    <source>
        <dbReference type="EMBL" id="MDR7135594.1"/>
    </source>
</evidence>
<dbReference type="EMBL" id="JAVDVY010000002">
    <property type="protein sequence ID" value="MDR7135594.1"/>
    <property type="molecule type" value="Genomic_DNA"/>
</dbReference>
<gene>
    <name evidence="2" type="ORF">J2X06_002803</name>
</gene>
<organism evidence="2 3">
    <name type="scientific">Lysobacter niastensis</name>
    <dbReference type="NCBI Taxonomy" id="380629"/>
    <lineage>
        <taxon>Bacteria</taxon>
        <taxon>Pseudomonadati</taxon>
        <taxon>Pseudomonadota</taxon>
        <taxon>Gammaproteobacteria</taxon>
        <taxon>Lysobacterales</taxon>
        <taxon>Lysobacteraceae</taxon>
        <taxon>Lysobacter</taxon>
    </lineage>
</organism>
<protein>
    <recommendedName>
        <fullName evidence="4">Secreted protein</fullName>
    </recommendedName>
</protein>
<accession>A0ABU1WDX4</accession>
<evidence type="ECO:0000256" key="1">
    <source>
        <dbReference type="SAM" id="SignalP"/>
    </source>
</evidence>
<proteinExistence type="predicted"/>
<dbReference type="Proteomes" id="UP001251524">
    <property type="component" value="Unassembled WGS sequence"/>
</dbReference>
<feature type="chain" id="PRO_5045331385" description="Secreted protein" evidence="1">
    <location>
        <begin position="19"/>
        <end position="151"/>
    </location>
</feature>
<keyword evidence="1" id="KW-0732">Signal</keyword>
<reference evidence="2 3" key="1">
    <citation type="submission" date="2023-07" db="EMBL/GenBank/DDBJ databases">
        <title>Sorghum-associated microbial communities from plants grown in Nebraska, USA.</title>
        <authorList>
            <person name="Schachtman D."/>
        </authorList>
    </citation>
    <scope>NUCLEOTIDE SEQUENCE [LARGE SCALE GENOMIC DNA]</scope>
    <source>
        <strain evidence="2 3">BE198</strain>
    </source>
</reference>
<dbReference type="RefSeq" id="WP_310063365.1">
    <property type="nucleotide sequence ID" value="NZ_JAVDVY010000002.1"/>
</dbReference>
<feature type="signal peptide" evidence="1">
    <location>
        <begin position="1"/>
        <end position="18"/>
    </location>
</feature>
<sequence length="151" mass="16922">MRALFFAVLCMASFSAAAADTNARQPLQVGAVVAQQMQIRDDVMAQKGRYKDMSPDTRVELLSKQAALLTMLEGKKTAADLTAEQQMQAFNTLEWIEGAINNSDDERLVCRREKPLGSTRTTRVCRTVAQEREAQERAREEMGLNRVQNGR</sequence>
<comment type="caution">
    <text evidence="2">The sequence shown here is derived from an EMBL/GenBank/DDBJ whole genome shotgun (WGS) entry which is preliminary data.</text>
</comment>
<evidence type="ECO:0000313" key="3">
    <source>
        <dbReference type="Proteomes" id="UP001251524"/>
    </source>
</evidence>
<name>A0ABU1WDX4_9GAMM</name>